<keyword evidence="5" id="KW-0113">Calvin cycle</keyword>
<dbReference type="InterPro" id="IPR006082">
    <property type="entry name" value="PRK"/>
</dbReference>
<keyword evidence="15" id="KW-1185">Reference proteome</keyword>
<evidence type="ECO:0000259" key="13">
    <source>
        <dbReference type="Pfam" id="PF00485"/>
    </source>
</evidence>
<dbReference type="EMBL" id="CP025791">
    <property type="protein sequence ID" value="AUP79382.1"/>
    <property type="molecule type" value="Genomic_DNA"/>
</dbReference>
<dbReference type="PRINTS" id="PR00478">
    <property type="entry name" value="PHRIBLKINASE"/>
</dbReference>
<dbReference type="PANTHER" id="PTHR10285">
    <property type="entry name" value="URIDINE KINASE"/>
    <property type="match status" value="1"/>
</dbReference>
<gene>
    <name evidence="14" type="ORF">C1H87_11950</name>
</gene>
<comment type="catalytic activity">
    <reaction evidence="10 11">
        <text>D-ribulose 5-phosphate + ATP = D-ribulose 1,5-bisphosphate + ADP + H(+)</text>
        <dbReference type="Rhea" id="RHEA:19365"/>
        <dbReference type="ChEBI" id="CHEBI:15378"/>
        <dbReference type="ChEBI" id="CHEBI:30616"/>
        <dbReference type="ChEBI" id="CHEBI:57870"/>
        <dbReference type="ChEBI" id="CHEBI:58121"/>
        <dbReference type="ChEBI" id="CHEBI:456216"/>
        <dbReference type="EC" id="2.7.1.19"/>
    </reaction>
</comment>
<keyword evidence="6" id="KW-0808">Transferase</keyword>
<evidence type="ECO:0000256" key="1">
    <source>
        <dbReference type="ARBA" id="ARBA00005215"/>
    </source>
</evidence>
<dbReference type="AlphaFoldDB" id="A0A2K9PQN8"/>
<dbReference type="PROSITE" id="PS00567">
    <property type="entry name" value="PHOSPHORIBULOKINASE"/>
    <property type="match status" value="1"/>
</dbReference>
<keyword evidence="9" id="KW-0067">ATP-binding</keyword>
<dbReference type="RefSeq" id="WP_102756037.1">
    <property type="nucleotide sequence ID" value="NZ_CP025791.1"/>
</dbReference>
<keyword evidence="12" id="KW-0472">Membrane</keyword>
<evidence type="ECO:0000256" key="3">
    <source>
        <dbReference type="ARBA" id="ARBA00012042"/>
    </source>
</evidence>
<dbReference type="GO" id="GO:0019253">
    <property type="term" value="P:reductive pentose-phosphate cycle"/>
    <property type="evidence" value="ECO:0007669"/>
    <property type="project" value="UniProtKB-KW"/>
</dbReference>
<evidence type="ECO:0000313" key="14">
    <source>
        <dbReference type="EMBL" id="AUP79382.1"/>
    </source>
</evidence>
<accession>A0A2K9PQN8</accession>
<feature type="transmembrane region" description="Helical" evidence="12">
    <location>
        <begin position="310"/>
        <end position="326"/>
    </location>
</feature>
<sequence length="700" mass="82121">MGSIIGYKKKVLYDQLGKYKLTILKHRLFVIGLIIKLVAPFFFIGDLLKNKFIPFVNYFSSTGFSNPYEHFFNLEKFDFFPYPALMLYIQSTYSFFFQDSIVLQSFLFRVPLLLADITVLVVLSRFLKKADNKLLLLYWCSPVLFYINYLHGQFDVLPIMFLFVSFFFLFKKKFIMASVLLGLGLATKTNLLIALPFFFIYLWKFNNPNRKIQSVSIAFFLVFGAFFLLNINYLFDEEFITLVFKNKEQIKLLDFKIGFGKLFFYVVPAIYVLLLAKVIRYKQLSKDLFMMFIGFAFCSLLLFIPPKPGWYFWIIPFLIYFYIKESKLSIFPLLALQIFYLIYFAIIPDSDFANLYILSKDNTSLYTVLEYYDLNADMLINIVFTGLQVLLFINIFWIYRIGITKNVKAKIKNAPCLIGIGGDSGVGKSTLTASIQNLFAKDNMTILRGDDMHKWERGHAMWETHTHLSPKANNLHEEINQLKALKEGKKILRRHYDHNTGTFTKPLTIYPNKVILFEGLHPFYILAKRELFDIKIFVSPTEDLRLHWKINRDMKKRGYSKEEVISQLEFRREDSVKYIQSQSQHADIKISYYPVNNNFEVGNGEEVDIGLMISCDTSIDLNFFCEKFNSINAIQVKHFYDTDSQRLEVEGKITLSEVEKTAYVIVDNAEDFIEDPIWEDNYKGFLQTFLLYYIKKKISN</sequence>
<evidence type="ECO:0000256" key="11">
    <source>
        <dbReference type="RuleBase" id="RU004082"/>
    </source>
</evidence>
<dbReference type="GO" id="GO:0005524">
    <property type="term" value="F:ATP binding"/>
    <property type="evidence" value="ECO:0007669"/>
    <property type="project" value="UniProtKB-KW"/>
</dbReference>
<proteinExistence type="inferred from homology"/>
<dbReference type="EC" id="2.7.1.19" evidence="3 11"/>
<dbReference type="OrthoDB" id="9777642at2"/>
<feature type="transmembrane region" description="Helical" evidence="12">
    <location>
        <begin position="215"/>
        <end position="235"/>
    </location>
</feature>
<feature type="transmembrane region" description="Helical" evidence="12">
    <location>
        <begin position="378"/>
        <end position="399"/>
    </location>
</feature>
<dbReference type="GO" id="GO:0008974">
    <property type="term" value="F:phosphoribulokinase activity"/>
    <property type="evidence" value="ECO:0007669"/>
    <property type="project" value="UniProtKB-EC"/>
</dbReference>
<comment type="similarity">
    <text evidence="2 11">Belongs to the phosphoribulokinase family.</text>
</comment>
<evidence type="ECO:0000256" key="10">
    <source>
        <dbReference type="ARBA" id="ARBA00047663"/>
    </source>
</evidence>
<feature type="domain" description="Phosphoribulokinase/uridine kinase" evidence="13">
    <location>
        <begin position="417"/>
        <end position="596"/>
    </location>
</feature>
<dbReference type="InterPro" id="IPR027417">
    <property type="entry name" value="P-loop_NTPase"/>
</dbReference>
<evidence type="ECO:0000256" key="9">
    <source>
        <dbReference type="ARBA" id="ARBA00022840"/>
    </source>
</evidence>
<evidence type="ECO:0000256" key="4">
    <source>
        <dbReference type="ARBA" id="ARBA00022531"/>
    </source>
</evidence>
<keyword evidence="4" id="KW-0602">Photosynthesis</keyword>
<feature type="transmembrane region" description="Helical" evidence="12">
    <location>
        <begin position="28"/>
        <end position="48"/>
    </location>
</feature>
<dbReference type="Gene3D" id="3.40.50.300">
    <property type="entry name" value="P-loop containing nucleotide triphosphate hydrolases"/>
    <property type="match status" value="1"/>
</dbReference>
<protein>
    <recommendedName>
        <fullName evidence="3 11">Phosphoribulokinase</fullName>
        <ecNumber evidence="3 11">2.7.1.19</ecNumber>
    </recommendedName>
</protein>
<keyword evidence="12" id="KW-0812">Transmembrane</keyword>
<evidence type="ECO:0000256" key="6">
    <source>
        <dbReference type="ARBA" id="ARBA00022679"/>
    </source>
</evidence>
<evidence type="ECO:0000256" key="7">
    <source>
        <dbReference type="ARBA" id="ARBA00022741"/>
    </source>
</evidence>
<dbReference type="InterPro" id="IPR006083">
    <property type="entry name" value="PRK/URK"/>
</dbReference>
<keyword evidence="7" id="KW-0547">Nucleotide-binding</keyword>
<keyword evidence="8" id="KW-0418">Kinase</keyword>
<evidence type="ECO:0000256" key="2">
    <source>
        <dbReference type="ARBA" id="ARBA00009719"/>
    </source>
</evidence>
<feature type="transmembrane region" description="Helical" evidence="12">
    <location>
        <begin position="101"/>
        <end position="123"/>
    </location>
</feature>
<name>A0A2K9PQN8_9FLAO</name>
<evidence type="ECO:0000313" key="15">
    <source>
        <dbReference type="Proteomes" id="UP000235826"/>
    </source>
</evidence>
<dbReference type="SUPFAM" id="SSF52540">
    <property type="entry name" value="P-loop containing nucleoside triphosphate hydrolases"/>
    <property type="match status" value="1"/>
</dbReference>
<reference evidence="14 15" key="1">
    <citation type="submission" date="2018-01" db="EMBL/GenBank/DDBJ databases">
        <title>Complete genome sequence of Flavivirga eckloniae ECD14 isolated from seaweed Ecklonia cava.</title>
        <authorList>
            <person name="Lee J.H."/>
            <person name="Baik K.S."/>
            <person name="Seong C.N."/>
        </authorList>
    </citation>
    <scope>NUCLEOTIDE SEQUENCE [LARGE SCALE GENOMIC DNA]</scope>
    <source>
        <strain evidence="14 15">ECD14</strain>
    </source>
</reference>
<evidence type="ECO:0000256" key="8">
    <source>
        <dbReference type="ARBA" id="ARBA00022777"/>
    </source>
</evidence>
<dbReference type="Pfam" id="PF00485">
    <property type="entry name" value="PRK"/>
    <property type="match status" value="1"/>
</dbReference>
<feature type="transmembrane region" description="Helical" evidence="12">
    <location>
        <begin position="288"/>
        <end position="304"/>
    </location>
</feature>
<organism evidence="14 15">
    <name type="scientific">Flavivirga eckloniae</name>
    <dbReference type="NCBI Taxonomy" id="1803846"/>
    <lineage>
        <taxon>Bacteria</taxon>
        <taxon>Pseudomonadati</taxon>
        <taxon>Bacteroidota</taxon>
        <taxon>Flavobacteriia</taxon>
        <taxon>Flavobacteriales</taxon>
        <taxon>Flavobacteriaceae</taxon>
        <taxon>Flavivirga</taxon>
    </lineage>
</organism>
<feature type="transmembrane region" description="Helical" evidence="12">
    <location>
        <begin position="174"/>
        <end position="203"/>
    </location>
</feature>
<dbReference type="KEGG" id="fek:C1H87_11950"/>
<evidence type="ECO:0000256" key="12">
    <source>
        <dbReference type="SAM" id="Phobius"/>
    </source>
</evidence>
<comment type="pathway">
    <text evidence="1">Carbohydrate biosynthesis; Calvin cycle.</text>
</comment>
<feature type="transmembrane region" description="Helical" evidence="12">
    <location>
        <begin position="255"/>
        <end position="276"/>
    </location>
</feature>
<evidence type="ECO:0000256" key="5">
    <source>
        <dbReference type="ARBA" id="ARBA00022567"/>
    </source>
</evidence>
<dbReference type="Proteomes" id="UP000235826">
    <property type="component" value="Chromosome"/>
</dbReference>
<feature type="transmembrane region" description="Helical" evidence="12">
    <location>
        <begin position="135"/>
        <end position="168"/>
    </location>
</feature>
<keyword evidence="12" id="KW-1133">Transmembrane helix</keyword>